<name>A0A8H6LED9_FUSOX</name>
<accession>A0A8H6LED9</accession>
<evidence type="ECO:0000259" key="2">
    <source>
        <dbReference type="Pfam" id="PF24864"/>
    </source>
</evidence>
<gene>
    <name evidence="3" type="ORF">HZS61_002690</name>
</gene>
<dbReference type="PANTHER" id="PTHR38790">
    <property type="entry name" value="2EXR DOMAIN-CONTAINING PROTEIN-RELATED"/>
    <property type="match status" value="1"/>
</dbReference>
<dbReference type="Pfam" id="PF24864">
    <property type="entry name" value="DUF7730"/>
    <property type="match status" value="1"/>
</dbReference>
<dbReference type="Proteomes" id="UP000593570">
    <property type="component" value="Unassembled WGS sequence"/>
</dbReference>
<dbReference type="AlphaFoldDB" id="A0A8H6LED9"/>
<evidence type="ECO:0000313" key="4">
    <source>
        <dbReference type="Proteomes" id="UP000593570"/>
    </source>
</evidence>
<reference evidence="3 4" key="1">
    <citation type="journal article" date="2020" name="bioRxiv">
        <title>A chromosome-scale genome assembly for the Fusarium oxysporum strain Fo5176 to establish a model Arabidopsis-fungal pathosystem.</title>
        <authorList>
            <person name="Fokkens L."/>
            <person name="Guo L."/>
            <person name="Dora S."/>
            <person name="Wang B."/>
            <person name="Ye K."/>
            <person name="Sanchez-Rodriguez C."/>
            <person name="Croll D."/>
        </authorList>
    </citation>
    <scope>NUCLEOTIDE SEQUENCE [LARGE SCALE GENOMIC DNA]</scope>
    <source>
        <strain evidence="3 4">Fo5176</strain>
    </source>
</reference>
<dbReference type="InterPro" id="IPR056632">
    <property type="entry name" value="DUF7730"/>
</dbReference>
<comment type="caution">
    <text evidence="3">The sequence shown here is derived from an EMBL/GenBank/DDBJ whole genome shotgun (WGS) entry which is preliminary data.</text>
</comment>
<dbReference type="EMBL" id="JACDXP010000011">
    <property type="protein sequence ID" value="KAF6517129.1"/>
    <property type="molecule type" value="Genomic_DNA"/>
</dbReference>
<feature type="signal peptide" evidence="1">
    <location>
        <begin position="1"/>
        <end position="18"/>
    </location>
</feature>
<evidence type="ECO:0000313" key="3">
    <source>
        <dbReference type="EMBL" id="KAF6517129.1"/>
    </source>
</evidence>
<feature type="chain" id="PRO_5034833575" description="DUF7730 domain-containing protein" evidence="1">
    <location>
        <begin position="19"/>
        <end position="734"/>
    </location>
</feature>
<sequence>MRLSSFLLAAGLSSSALAVDASLDPWEIDPSCNGFENDIKDALTQSIDLAEAARTSLEFLLAKMPDRNSDPDGAIKWARISSAANSIFGLMPNYKGHNAETQKYIEDLRDIYAKTANTLPSSQNNPAKGFSPILSQKPNAKPMIVCGDAVFKWYDVDDEPEPGVGKVRDQPAVSGYIQNGGTIAGAFYHANRWDFRKTKAASVGHCIGNREALISSRDDLLIICPKMTSDAGKARITPRQYKTSAAQGDHIMTNWVSNPTQLYHELMHWFGGVQGNNLKHIIQDQVAVNEKGYLRYKDNNNQVEYYTRPPSDQELAQKQQRKQGAYGLRWIMNLARTYKDKNGNTSPWSGPKLATKNADSLALFSFMIHLIPKLPSTRPRALTPPGFSDDDDDKSLQRPAAAFQQSLWFKVPANLRRDILRLAFGDRRLHMHLAFDPSVSNPDDPYSLELDEPDDPGLGDPQRKLWSWNGCICARKHDPELGPMTRGGLNPGPWIDRCCDPINVPKPPPESIGIMGWLQSCRQNYAETIDVLYSTNTIILSSEATITELPSLITHHHLTKITSLEVKAPITKDNVLEDITNLILPDPHSPRFPNLRRLYISLEWSGVDTRDPDPDELIASFDALAGTTKECAFAIPMEWFSRMSWGQMRSATTGKQITYSQLWRTLGNAEDDKDTHEGGFDVIQLPYVDSYPKPPYHLQSPGAGYWILEASEMSLSMDYDFLTGQYNDDYSDFR</sequence>
<proteinExistence type="predicted"/>
<keyword evidence="1" id="KW-0732">Signal</keyword>
<protein>
    <recommendedName>
        <fullName evidence="2">DUF7730 domain-containing protein</fullName>
    </recommendedName>
</protein>
<organism evidence="3 4">
    <name type="scientific">Fusarium oxysporum f. sp. conglutinans</name>
    <dbReference type="NCBI Taxonomy" id="100902"/>
    <lineage>
        <taxon>Eukaryota</taxon>
        <taxon>Fungi</taxon>
        <taxon>Dikarya</taxon>
        <taxon>Ascomycota</taxon>
        <taxon>Pezizomycotina</taxon>
        <taxon>Sordariomycetes</taxon>
        <taxon>Hypocreomycetidae</taxon>
        <taxon>Hypocreales</taxon>
        <taxon>Nectriaceae</taxon>
        <taxon>Fusarium</taxon>
        <taxon>Fusarium oxysporum species complex</taxon>
    </lineage>
</organism>
<evidence type="ECO:0000256" key="1">
    <source>
        <dbReference type="SAM" id="SignalP"/>
    </source>
</evidence>
<feature type="domain" description="DUF7730" evidence="2">
    <location>
        <begin position="514"/>
        <end position="575"/>
    </location>
</feature>